<dbReference type="InterPro" id="IPR036465">
    <property type="entry name" value="vWFA_dom_sf"/>
</dbReference>
<dbReference type="RefSeq" id="WP_317225876.1">
    <property type="nucleotide sequence ID" value="NZ_JAWJEJ010000001.1"/>
</dbReference>
<keyword evidence="2" id="KW-1133">Transmembrane helix</keyword>
<reference evidence="4 5" key="1">
    <citation type="submission" date="2023-10" db="EMBL/GenBank/DDBJ databases">
        <title>Sphingomonas sp. HF-S4 16S ribosomal RNA gene Genome sequencing and assembly.</title>
        <authorList>
            <person name="Lee H."/>
        </authorList>
    </citation>
    <scope>NUCLEOTIDE SEQUENCE [LARGE SCALE GENOMIC DNA]</scope>
    <source>
        <strain evidence="4 5">HF-S4</strain>
    </source>
</reference>
<keyword evidence="2" id="KW-0472">Membrane</keyword>
<feature type="transmembrane region" description="Helical" evidence="2">
    <location>
        <begin position="27"/>
        <end position="45"/>
    </location>
</feature>
<keyword evidence="2" id="KW-0812">Transmembrane</keyword>
<dbReference type="Gene3D" id="3.40.50.410">
    <property type="entry name" value="von Willebrand factor, type A domain"/>
    <property type="match status" value="2"/>
</dbReference>
<accession>A0ABU3Y5M4</accession>
<dbReference type="InterPro" id="IPR028087">
    <property type="entry name" value="Tad_N"/>
</dbReference>
<sequence>MVGNRQDLALAKGFLARFARDTRANTLAIMAMAIIPLAGMVGGGIDISRMYIVKTRLQHGCDAGALAGRKAMGGGNWTQTVKGVANYPRTTANQFFDSNFDENAYGGTNPTRSFTESAGKVTGTASAIVPMTLMRIFGRTSETLTVSCQADMRLPNTDVMFVLDTTGSMASKANGKSCDATCLAAGDSKMQNLRYAVKCFYEIVSRLATTADCGDDPSGGVGSLSQIRFGFVPYSTNVNVGRLLPSEYFQDNPLYQTRKLESVSWDYPKNGTPSATSTETKWGNASGWTDKGFEVSASKASACANPRADSTPTNNGASTTTQLSVSENDGVRTVTYKVDQPIIKTQYSYDSFSSGKCRYDTRTVPGTTTTYYTRNDAGVATPTWRYGQFPQSIVGLKNGSNWNNSFQLRLADGYKPKTISWAGCIEEADTVRQTSFSSIPNSAFDLDINLVPSSDAQRWRPALPGLVWLRNATTTGSTTTTDWSTNQSVTSTNYKNNVSSSCPSAAHKLDVWNAPDFEDYVDDLTASGATYHDIGLLWGARLISPTGLFASENALTPGGGEIERHIVFMTDGTTNANATDYAAYGLPWFDRRQTDPNNVPSKDELDDQVDMRFAALCTSIKNLRDQNDKVAVTLWVISFGTDVDQATKTRMKNCATSTTYFFDAPDKPTLLTAFRSIANQISALRLTN</sequence>
<gene>
    <name evidence="4" type="ORF">RZN05_06880</name>
</gene>
<feature type="compositionally biased region" description="Polar residues" evidence="1">
    <location>
        <begin position="308"/>
        <end position="324"/>
    </location>
</feature>
<proteinExistence type="predicted"/>
<evidence type="ECO:0000256" key="2">
    <source>
        <dbReference type="SAM" id="Phobius"/>
    </source>
</evidence>
<dbReference type="Proteomes" id="UP001273531">
    <property type="component" value="Unassembled WGS sequence"/>
</dbReference>
<keyword evidence="5" id="KW-1185">Reference proteome</keyword>
<evidence type="ECO:0000313" key="5">
    <source>
        <dbReference type="Proteomes" id="UP001273531"/>
    </source>
</evidence>
<evidence type="ECO:0000313" key="4">
    <source>
        <dbReference type="EMBL" id="MDV3456703.1"/>
    </source>
</evidence>
<organism evidence="4 5">
    <name type="scientific">Sphingomonas agrestis</name>
    <dbReference type="NCBI Taxonomy" id="3080540"/>
    <lineage>
        <taxon>Bacteria</taxon>
        <taxon>Pseudomonadati</taxon>
        <taxon>Pseudomonadota</taxon>
        <taxon>Alphaproteobacteria</taxon>
        <taxon>Sphingomonadales</taxon>
        <taxon>Sphingomonadaceae</taxon>
        <taxon>Sphingomonas</taxon>
    </lineage>
</organism>
<evidence type="ECO:0000256" key="1">
    <source>
        <dbReference type="SAM" id="MobiDB-lite"/>
    </source>
</evidence>
<evidence type="ECO:0000259" key="3">
    <source>
        <dbReference type="Pfam" id="PF13400"/>
    </source>
</evidence>
<feature type="domain" description="Putative Flp pilus-assembly TadG-like N-terminal" evidence="3">
    <location>
        <begin position="27"/>
        <end position="68"/>
    </location>
</feature>
<dbReference type="SUPFAM" id="SSF53300">
    <property type="entry name" value="vWA-like"/>
    <property type="match status" value="1"/>
</dbReference>
<comment type="caution">
    <text evidence="4">The sequence shown here is derived from an EMBL/GenBank/DDBJ whole genome shotgun (WGS) entry which is preliminary data.</text>
</comment>
<protein>
    <submittedName>
        <fullName evidence="4">TadE/TadG family type IV pilus assembly protein</fullName>
    </submittedName>
</protein>
<feature type="region of interest" description="Disordered" evidence="1">
    <location>
        <begin position="304"/>
        <end position="324"/>
    </location>
</feature>
<dbReference type="EMBL" id="JAWJEJ010000001">
    <property type="protein sequence ID" value="MDV3456703.1"/>
    <property type="molecule type" value="Genomic_DNA"/>
</dbReference>
<name>A0ABU3Y5M4_9SPHN</name>
<dbReference type="Pfam" id="PF13400">
    <property type="entry name" value="Tad"/>
    <property type="match status" value="1"/>
</dbReference>